<name>A0A0F4PVE7_9GAMM</name>
<evidence type="ECO:0000313" key="1">
    <source>
        <dbReference type="EMBL" id="KJY99949.1"/>
    </source>
</evidence>
<evidence type="ECO:0000313" key="2">
    <source>
        <dbReference type="EMBL" id="TMP88236.1"/>
    </source>
</evidence>
<dbReference type="EMBL" id="PNCG01000002">
    <property type="protein sequence ID" value="TMP88236.1"/>
    <property type="molecule type" value="Genomic_DNA"/>
</dbReference>
<protein>
    <submittedName>
        <fullName evidence="1">Uncharacterized protein</fullName>
    </submittedName>
</protein>
<dbReference type="PATRIC" id="fig|151081.8.peg.978"/>
<proteinExistence type="predicted"/>
<comment type="caution">
    <text evidence="1">The sequence shown here is derived from an EMBL/GenBank/DDBJ whole genome shotgun (WGS) entry which is preliminary data.</text>
</comment>
<dbReference type="eggNOG" id="ENOG5032S6T">
    <property type="taxonomic scope" value="Bacteria"/>
</dbReference>
<gene>
    <name evidence="2" type="ORF">CWC05_02030</name>
    <name evidence="1" type="ORF">TW72_10060</name>
</gene>
<dbReference type="Proteomes" id="UP000305874">
    <property type="component" value="Unassembled WGS sequence"/>
</dbReference>
<dbReference type="STRING" id="151081.TW72_10060"/>
<dbReference type="OrthoDB" id="6238772at2"/>
<dbReference type="EMBL" id="JXXZ01000007">
    <property type="protein sequence ID" value="KJY99949.1"/>
    <property type="molecule type" value="Genomic_DNA"/>
</dbReference>
<accession>A0A0F4PVE7</accession>
<reference evidence="4" key="3">
    <citation type="submission" date="2019-06" db="EMBL/GenBank/DDBJ databases">
        <title>Co-occurence of chitin degradation, pigmentation and bioactivity in marine Pseudoalteromonas.</title>
        <authorList>
            <person name="Sonnenschein E.C."/>
            <person name="Bech P.K."/>
        </authorList>
    </citation>
    <scope>NUCLEOTIDE SEQUENCE [LARGE SCALE GENOMIC DNA]</scope>
    <source>
        <strain evidence="4">S2897</strain>
    </source>
</reference>
<evidence type="ECO:0000313" key="3">
    <source>
        <dbReference type="Proteomes" id="UP000033664"/>
    </source>
</evidence>
<dbReference type="Proteomes" id="UP000033664">
    <property type="component" value="Unassembled WGS sequence"/>
</dbReference>
<organism evidence="1 3">
    <name type="scientific">Pseudoalteromonas ruthenica</name>
    <dbReference type="NCBI Taxonomy" id="151081"/>
    <lineage>
        <taxon>Bacteria</taxon>
        <taxon>Pseudomonadati</taxon>
        <taxon>Pseudomonadota</taxon>
        <taxon>Gammaproteobacteria</taxon>
        <taxon>Alteromonadales</taxon>
        <taxon>Pseudoalteromonadaceae</taxon>
        <taxon>Pseudoalteromonas</taxon>
    </lineage>
</organism>
<reference evidence="2 4" key="2">
    <citation type="submission" date="2017-12" db="EMBL/GenBank/DDBJ databases">
        <authorList>
            <person name="Paulsen S."/>
            <person name="Gram L.K."/>
        </authorList>
    </citation>
    <scope>NUCLEOTIDE SEQUENCE [LARGE SCALE GENOMIC DNA]</scope>
    <source>
        <strain evidence="2 4">S2897</strain>
    </source>
</reference>
<dbReference type="GeneID" id="58228834"/>
<keyword evidence="3" id="KW-1185">Reference proteome</keyword>
<sequence>MKDLLSVHDYLFAQSDIGDWEGEEEFVTERYNELIHHAWERLDDDLSCERIDEIINGIWEQLRGDTALLDAEHEELMDWVEHYVDSAQDEQM</sequence>
<dbReference type="AlphaFoldDB" id="A0A0F4PVE7"/>
<dbReference type="RefSeq" id="WP_022943976.1">
    <property type="nucleotide sequence ID" value="NZ_CP023396.1"/>
</dbReference>
<reference evidence="1 3" key="1">
    <citation type="journal article" date="2015" name="BMC Genomics">
        <title>Genome mining reveals unlocked bioactive potential of marine Gram-negative bacteria.</title>
        <authorList>
            <person name="Machado H."/>
            <person name="Sonnenschein E.C."/>
            <person name="Melchiorsen J."/>
            <person name="Gram L."/>
        </authorList>
    </citation>
    <scope>NUCLEOTIDE SEQUENCE [LARGE SCALE GENOMIC DNA]</scope>
    <source>
        <strain evidence="1 3">S3137</strain>
    </source>
</reference>
<reference evidence="2" key="4">
    <citation type="submission" date="2019-09" db="EMBL/GenBank/DDBJ databases">
        <title>Co-occurence of chitin degradation, pigmentation and bioactivity in marine Pseudoalteromonas.</title>
        <authorList>
            <person name="Sonnenschein E.C."/>
            <person name="Bech P.K."/>
        </authorList>
    </citation>
    <scope>NUCLEOTIDE SEQUENCE</scope>
    <source>
        <strain evidence="2">S2897</strain>
    </source>
</reference>
<evidence type="ECO:0000313" key="4">
    <source>
        <dbReference type="Proteomes" id="UP000305874"/>
    </source>
</evidence>